<accession>A0A0F9FEF8</accession>
<organism evidence="1">
    <name type="scientific">marine sediment metagenome</name>
    <dbReference type="NCBI Taxonomy" id="412755"/>
    <lineage>
        <taxon>unclassified sequences</taxon>
        <taxon>metagenomes</taxon>
        <taxon>ecological metagenomes</taxon>
    </lineage>
</organism>
<proteinExistence type="predicted"/>
<comment type="caution">
    <text evidence="1">The sequence shown here is derived from an EMBL/GenBank/DDBJ whole genome shotgun (WGS) entry which is preliminary data.</text>
</comment>
<protein>
    <submittedName>
        <fullName evidence="1">Uncharacterized protein</fullName>
    </submittedName>
</protein>
<gene>
    <name evidence="1" type="ORF">LCGC14_2041260</name>
</gene>
<name>A0A0F9FEF8_9ZZZZ</name>
<sequence>MLKIWLLGNKKMRIREQRKREKMRELQRMADRVCSLILISDYPEIDIEIERSKVRERCEELYPDRMDLYEMIYESRFDRLWEQFREPHEWNEA</sequence>
<evidence type="ECO:0000313" key="1">
    <source>
        <dbReference type="EMBL" id="KKL76801.1"/>
    </source>
</evidence>
<dbReference type="AlphaFoldDB" id="A0A0F9FEF8"/>
<dbReference type="EMBL" id="LAZR01023937">
    <property type="protein sequence ID" value="KKL76801.1"/>
    <property type="molecule type" value="Genomic_DNA"/>
</dbReference>
<reference evidence="1" key="1">
    <citation type="journal article" date="2015" name="Nature">
        <title>Complex archaea that bridge the gap between prokaryotes and eukaryotes.</title>
        <authorList>
            <person name="Spang A."/>
            <person name="Saw J.H."/>
            <person name="Jorgensen S.L."/>
            <person name="Zaremba-Niedzwiedzka K."/>
            <person name="Martijn J."/>
            <person name="Lind A.E."/>
            <person name="van Eijk R."/>
            <person name="Schleper C."/>
            <person name="Guy L."/>
            <person name="Ettema T.J."/>
        </authorList>
    </citation>
    <scope>NUCLEOTIDE SEQUENCE</scope>
</reference>